<sequence length="213" mass="23265">MLEGQLETGEPKEGTHPNPCPGAGAAMEKTAAAAEVPREDGNAGEMPSLQQQITRLHQELGRQELLWADVHRKLQSHIDALRKQNLELREELRGRQRQQWARKKPAASPHVGQESHTPALEPAFGKISPLSADEETMPKYPGRKSQSATLLGQRLSSNNLAPPKPMSLQTERINSGKTPPQEGREKSPPGRCQDRSPAPTGRPTPGAERRGGV</sequence>
<feature type="region of interest" description="Disordered" evidence="2">
    <location>
        <begin position="1"/>
        <end position="48"/>
    </location>
</feature>
<feature type="compositionally biased region" description="Polar residues" evidence="2">
    <location>
        <begin position="167"/>
        <end position="178"/>
    </location>
</feature>
<feature type="region of interest" description="Disordered" evidence="2">
    <location>
        <begin position="93"/>
        <end position="213"/>
    </location>
</feature>
<feature type="compositionally biased region" description="Low complexity" evidence="2">
    <location>
        <begin position="23"/>
        <end position="34"/>
    </location>
</feature>
<evidence type="ECO:0000256" key="2">
    <source>
        <dbReference type="SAM" id="MobiDB-lite"/>
    </source>
</evidence>
<proteinExistence type="inferred from homology"/>
<feature type="compositionally biased region" description="Polar residues" evidence="2">
    <location>
        <begin position="144"/>
        <end position="160"/>
    </location>
</feature>
<organism evidence="3">
    <name type="scientific">Pongo abelii</name>
    <name type="common">Sumatran orangutan</name>
    <name type="synonym">Pongo pygmaeus abelii</name>
    <dbReference type="NCBI Taxonomy" id="9601"/>
    <lineage>
        <taxon>Eukaryota</taxon>
        <taxon>Metazoa</taxon>
        <taxon>Chordata</taxon>
        <taxon>Craniata</taxon>
        <taxon>Vertebrata</taxon>
        <taxon>Euteleostomi</taxon>
        <taxon>Mammalia</taxon>
        <taxon>Eutheria</taxon>
        <taxon>Euarchontoglires</taxon>
        <taxon>Primates</taxon>
        <taxon>Haplorrhini</taxon>
        <taxon>Catarrhini</taxon>
        <taxon>Hominidae</taxon>
        <taxon>Pongo</taxon>
    </lineage>
</organism>
<accession>A0A2J8T995</accession>
<gene>
    <name evidence="3" type="ORF">CR201_G0036949</name>
</gene>
<comment type="caution">
    <text evidence="3">The sequence shown here is derived from an EMBL/GenBank/DDBJ whole genome shotgun (WGS) entry which is preliminary data.</text>
</comment>
<dbReference type="PANTHER" id="PTHR10331">
    <property type="entry name" value="T COMPLEX PROTEIN 10"/>
    <property type="match status" value="1"/>
</dbReference>
<reference evidence="3" key="1">
    <citation type="submission" date="2017-12" db="EMBL/GenBank/DDBJ databases">
        <title>High-resolution comparative analysis of great ape genomes.</title>
        <authorList>
            <person name="Pollen A."/>
            <person name="Hastie A."/>
            <person name="Hormozdiari F."/>
            <person name="Dougherty M."/>
            <person name="Liu R."/>
            <person name="Chaisson M."/>
            <person name="Hoppe E."/>
            <person name="Hill C."/>
            <person name="Pang A."/>
            <person name="Hillier L."/>
            <person name="Baker C."/>
            <person name="Armstrong J."/>
            <person name="Shendure J."/>
            <person name="Paten B."/>
            <person name="Wilson R."/>
            <person name="Chao H."/>
            <person name="Schneider V."/>
            <person name="Ventura M."/>
            <person name="Kronenberg Z."/>
            <person name="Murali S."/>
            <person name="Gordon D."/>
            <person name="Cantsilieris S."/>
            <person name="Munson K."/>
            <person name="Nelson B."/>
            <person name="Raja A."/>
            <person name="Underwood J."/>
            <person name="Diekhans M."/>
            <person name="Fiddes I."/>
            <person name="Haussler D."/>
            <person name="Eichler E."/>
        </authorList>
    </citation>
    <scope>NUCLEOTIDE SEQUENCE [LARGE SCALE GENOMIC DNA]</scope>
    <source>
        <strain evidence="3">Susie</strain>
    </source>
</reference>
<evidence type="ECO:0000313" key="3">
    <source>
        <dbReference type="EMBL" id="PNJ29615.1"/>
    </source>
</evidence>
<feature type="compositionally biased region" description="Basic and acidic residues" evidence="2">
    <location>
        <begin position="182"/>
        <end position="194"/>
    </location>
</feature>
<evidence type="ECO:0000256" key="1">
    <source>
        <dbReference type="ARBA" id="ARBA00005627"/>
    </source>
</evidence>
<dbReference type="EMBL" id="NDHI03003515">
    <property type="protein sequence ID" value="PNJ29615.1"/>
    <property type="molecule type" value="Genomic_DNA"/>
</dbReference>
<protein>
    <submittedName>
        <fullName evidence="3">TCP10L isoform 1</fullName>
    </submittedName>
</protein>
<dbReference type="AlphaFoldDB" id="A0A2J8T995"/>
<dbReference type="InterPro" id="IPR026581">
    <property type="entry name" value="TCP10L/CENPJ"/>
</dbReference>
<comment type="similarity">
    <text evidence="1">Belongs to the TCP10 family.</text>
</comment>
<dbReference type="PANTHER" id="PTHR10331:SF25">
    <property type="entry name" value="T-COMPLEX PROTEIN 10A-RELATED"/>
    <property type="match status" value="1"/>
</dbReference>
<name>A0A2J8T995_PONAB</name>